<dbReference type="InterPro" id="IPR036291">
    <property type="entry name" value="NAD(P)-bd_dom_sf"/>
</dbReference>
<name>A0A399D5P6_9BACT</name>
<dbReference type="InterPro" id="IPR003781">
    <property type="entry name" value="CoA-bd"/>
</dbReference>
<proteinExistence type="predicted"/>
<comment type="caution">
    <text evidence="2">The sequence shown here is derived from an EMBL/GenBank/DDBJ whole genome shotgun (WGS) entry which is preliminary data.</text>
</comment>
<dbReference type="Gene3D" id="3.40.50.720">
    <property type="entry name" value="NAD(P)-binding Rossmann-like Domain"/>
    <property type="match status" value="1"/>
</dbReference>
<protein>
    <submittedName>
        <fullName evidence="2">CoA-binding protein</fullName>
    </submittedName>
</protein>
<dbReference type="OrthoDB" id="708726at2"/>
<dbReference type="RefSeq" id="WP_119348239.1">
    <property type="nucleotide sequence ID" value="NZ_QWET01000001.1"/>
</dbReference>
<evidence type="ECO:0000313" key="2">
    <source>
        <dbReference type="EMBL" id="RIH67215.1"/>
    </source>
</evidence>
<gene>
    <name evidence="2" type="ORF">D1164_01970</name>
</gene>
<feature type="domain" description="CoA-binding" evidence="1">
    <location>
        <begin position="6"/>
        <end position="118"/>
    </location>
</feature>
<keyword evidence="3" id="KW-1185">Reference proteome</keyword>
<evidence type="ECO:0000313" key="3">
    <source>
        <dbReference type="Proteomes" id="UP000266441"/>
    </source>
</evidence>
<dbReference type="AlphaFoldDB" id="A0A399D5P6"/>
<dbReference type="Pfam" id="PF13380">
    <property type="entry name" value="CoA_binding_2"/>
    <property type="match status" value="1"/>
</dbReference>
<sequence length="123" mass="13994">METLHKKTLVIGASPKPVRYSNKAIRMLREYGHEVVALAKRAAQVEDVNIQTELPENEKVHTVTMYLTATRQPEYYNLLLKLKPKRVIFNPGAENRELNEKLEAAGIETVEGCTLVMLRTGQF</sequence>
<reference evidence="2 3" key="1">
    <citation type="journal article" date="2015" name="Int. J. Syst. Evol. Microbiol.">
        <title>Mariniphaga sediminis sp. nov., isolated from coastal sediment.</title>
        <authorList>
            <person name="Wang F.Q."/>
            <person name="Shen Q.Y."/>
            <person name="Chen G.J."/>
            <person name="Du Z.J."/>
        </authorList>
    </citation>
    <scope>NUCLEOTIDE SEQUENCE [LARGE SCALE GENOMIC DNA]</scope>
    <source>
        <strain evidence="2 3">SY21</strain>
    </source>
</reference>
<dbReference type="SUPFAM" id="SSF51735">
    <property type="entry name" value="NAD(P)-binding Rossmann-fold domains"/>
    <property type="match status" value="1"/>
</dbReference>
<dbReference type="EMBL" id="QWET01000001">
    <property type="protein sequence ID" value="RIH67215.1"/>
    <property type="molecule type" value="Genomic_DNA"/>
</dbReference>
<dbReference type="Proteomes" id="UP000266441">
    <property type="component" value="Unassembled WGS sequence"/>
</dbReference>
<evidence type="ECO:0000259" key="1">
    <source>
        <dbReference type="Pfam" id="PF13380"/>
    </source>
</evidence>
<organism evidence="2 3">
    <name type="scientific">Mariniphaga sediminis</name>
    <dbReference type="NCBI Taxonomy" id="1628158"/>
    <lineage>
        <taxon>Bacteria</taxon>
        <taxon>Pseudomonadati</taxon>
        <taxon>Bacteroidota</taxon>
        <taxon>Bacteroidia</taxon>
        <taxon>Marinilabiliales</taxon>
        <taxon>Prolixibacteraceae</taxon>
        <taxon>Mariniphaga</taxon>
    </lineage>
</organism>
<accession>A0A399D5P6</accession>